<evidence type="ECO:0000259" key="1">
    <source>
        <dbReference type="Pfam" id="PF13280"/>
    </source>
</evidence>
<dbReference type="STRING" id="1300341.I595_2778"/>
<feature type="domain" description="WCX" evidence="2">
    <location>
        <begin position="222"/>
        <end position="297"/>
    </location>
</feature>
<gene>
    <name evidence="3" type="ORF">I595_2778</name>
</gene>
<evidence type="ECO:0000259" key="2">
    <source>
        <dbReference type="Pfam" id="PF25583"/>
    </source>
</evidence>
<dbReference type="Pfam" id="PF25583">
    <property type="entry name" value="WCX"/>
    <property type="match status" value="1"/>
</dbReference>
<comment type="caution">
    <text evidence="3">The sequence shown here is derived from an EMBL/GenBank/DDBJ whole genome shotgun (WGS) entry which is preliminary data.</text>
</comment>
<name>A0A0P7AE79_9FLAO</name>
<dbReference type="InterPro" id="IPR051534">
    <property type="entry name" value="CBASS_pafABC_assoc_protein"/>
</dbReference>
<dbReference type="PROSITE" id="PS52050">
    <property type="entry name" value="WYL"/>
    <property type="match status" value="1"/>
</dbReference>
<organism evidence="3 4">
    <name type="scientific">Croceitalea dokdonensis DOKDO 023</name>
    <dbReference type="NCBI Taxonomy" id="1300341"/>
    <lineage>
        <taxon>Bacteria</taxon>
        <taxon>Pseudomonadati</taxon>
        <taxon>Bacteroidota</taxon>
        <taxon>Flavobacteriia</taxon>
        <taxon>Flavobacteriales</taxon>
        <taxon>Flavobacteriaceae</taxon>
        <taxon>Croceitalea</taxon>
    </lineage>
</organism>
<dbReference type="PANTHER" id="PTHR34580:SF9">
    <property type="entry name" value="SLL5097 PROTEIN"/>
    <property type="match status" value="1"/>
</dbReference>
<evidence type="ECO:0000313" key="3">
    <source>
        <dbReference type="EMBL" id="KPM31511.1"/>
    </source>
</evidence>
<dbReference type="InterPro" id="IPR057727">
    <property type="entry name" value="WCX_dom"/>
</dbReference>
<dbReference type="Proteomes" id="UP000050280">
    <property type="component" value="Unassembled WGS sequence"/>
</dbReference>
<evidence type="ECO:0000313" key="4">
    <source>
        <dbReference type="Proteomes" id="UP000050280"/>
    </source>
</evidence>
<dbReference type="Pfam" id="PF13280">
    <property type="entry name" value="WYL"/>
    <property type="match status" value="1"/>
</dbReference>
<accession>A0A0P7AE79</accession>
<dbReference type="EMBL" id="LDJX01000005">
    <property type="protein sequence ID" value="KPM31511.1"/>
    <property type="molecule type" value="Genomic_DNA"/>
</dbReference>
<dbReference type="PANTHER" id="PTHR34580">
    <property type="match status" value="1"/>
</dbReference>
<dbReference type="AlphaFoldDB" id="A0A0P7AE79"/>
<feature type="domain" description="WYL" evidence="1">
    <location>
        <begin position="122"/>
        <end position="189"/>
    </location>
</feature>
<dbReference type="OrthoDB" id="9791262at2"/>
<protein>
    <submittedName>
        <fullName evidence="3">Putative transcriptional regulator</fullName>
    </submittedName>
</protein>
<proteinExistence type="predicted"/>
<dbReference type="RefSeq" id="WP_054559786.1">
    <property type="nucleotide sequence ID" value="NZ_LDJX01000005.1"/>
</dbReference>
<keyword evidence="4" id="KW-1185">Reference proteome</keyword>
<dbReference type="InterPro" id="IPR026881">
    <property type="entry name" value="WYL_dom"/>
</dbReference>
<reference evidence="3 4" key="1">
    <citation type="submission" date="2015-09" db="EMBL/GenBank/DDBJ databases">
        <title>Genome sequence of the marine flavobacterium Croceitalea dokdonensis DOKDO 023 that contains proton- and sodium-pumping rhodopsins.</title>
        <authorList>
            <person name="Kwon S.-K."/>
            <person name="Lee H.K."/>
            <person name="Kwak M.-J."/>
            <person name="Kim J.F."/>
        </authorList>
    </citation>
    <scope>NUCLEOTIDE SEQUENCE [LARGE SCALE GENOMIC DNA]</scope>
    <source>
        <strain evidence="3 4">DOKDO 023</strain>
    </source>
</reference>
<sequence>MANYKLLKRLERIIYFIKTAPGISKLELIDKIWDTTDHEVSERTIERDFTTLKTDYGLDIVYDRSLRGYRIDDDAERLGTFFKFAELSSLADLYEAGLKDYKTFQKWVIPDDSSAFKGLHNMQKILQGITLSQKLSFTKVNYYQNSRTVYTVTPLRLKEYLNRWYLIAVPDSLEEIRTFGLDRIENLQVLPEKAKLIKDGEKQLHQFLDVIGLNYNETDKVEKVVLQAQNKQIKYLRSLPLHHSQTCVEGENGWGRVTYELKPNYEFETQILKLGAMVVVEKPLWFRERIAGHIKGMNELYT</sequence>